<feature type="region of interest" description="Disordered" evidence="1">
    <location>
        <begin position="176"/>
        <end position="197"/>
    </location>
</feature>
<keyword evidence="3" id="KW-1185">Reference proteome</keyword>
<feature type="compositionally biased region" description="Polar residues" evidence="1">
    <location>
        <begin position="176"/>
        <end position="185"/>
    </location>
</feature>
<dbReference type="Proteomes" id="UP000266841">
    <property type="component" value="Unassembled WGS sequence"/>
</dbReference>
<gene>
    <name evidence="2" type="ORF">THAOC_26346</name>
</gene>
<feature type="compositionally biased region" description="Acidic residues" evidence="1">
    <location>
        <begin position="187"/>
        <end position="197"/>
    </location>
</feature>
<organism evidence="2 3">
    <name type="scientific">Thalassiosira oceanica</name>
    <name type="common">Marine diatom</name>
    <dbReference type="NCBI Taxonomy" id="159749"/>
    <lineage>
        <taxon>Eukaryota</taxon>
        <taxon>Sar</taxon>
        <taxon>Stramenopiles</taxon>
        <taxon>Ochrophyta</taxon>
        <taxon>Bacillariophyta</taxon>
        <taxon>Coscinodiscophyceae</taxon>
        <taxon>Thalassiosirophycidae</taxon>
        <taxon>Thalassiosirales</taxon>
        <taxon>Thalassiosiraceae</taxon>
        <taxon>Thalassiosira</taxon>
    </lineage>
</organism>
<comment type="caution">
    <text evidence="2">The sequence shown here is derived from an EMBL/GenBank/DDBJ whole genome shotgun (WGS) entry which is preliminary data.</text>
</comment>
<reference evidence="2 3" key="1">
    <citation type="journal article" date="2012" name="Genome Biol.">
        <title>Genome and low-iron response of an oceanic diatom adapted to chronic iron limitation.</title>
        <authorList>
            <person name="Lommer M."/>
            <person name="Specht M."/>
            <person name="Roy A.S."/>
            <person name="Kraemer L."/>
            <person name="Andreson R."/>
            <person name="Gutowska M.A."/>
            <person name="Wolf J."/>
            <person name="Bergner S.V."/>
            <person name="Schilhabel M.B."/>
            <person name="Klostermeier U.C."/>
            <person name="Beiko R.G."/>
            <person name="Rosenstiel P."/>
            <person name="Hippler M."/>
            <person name="Laroche J."/>
        </authorList>
    </citation>
    <scope>NUCLEOTIDE SEQUENCE [LARGE SCALE GENOMIC DNA]</scope>
    <source>
        <strain evidence="2 3">CCMP1005</strain>
    </source>
</reference>
<feature type="non-terminal residue" evidence="2">
    <location>
        <position position="1"/>
    </location>
</feature>
<dbReference type="AlphaFoldDB" id="K0RLP8"/>
<accession>K0RLP8</accession>
<evidence type="ECO:0000313" key="3">
    <source>
        <dbReference type="Proteomes" id="UP000266841"/>
    </source>
</evidence>
<proteinExistence type="predicted"/>
<evidence type="ECO:0000313" key="2">
    <source>
        <dbReference type="EMBL" id="EJK54095.1"/>
    </source>
</evidence>
<dbReference type="EMBL" id="AGNL01036380">
    <property type="protein sequence ID" value="EJK54095.1"/>
    <property type="molecule type" value="Genomic_DNA"/>
</dbReference>
<name>K0RLP8_THAOC</name>
<evidence type="ECO:0000256" key="1">
    <source>
        <dbReference type="SAM" id="MobiDB-lite"/>
    </source>
</evidence>
<sequence>TAPPTSFRIDPDGGGPSDEDPATPPSVERTELLVSSFEGDAGDAIGSPTDDDEADQTAYSFEFDKLVDSDDDASTAGRSPLVRDAMAVADAGVPRHARRKERTVARDRAAAHLVATHKSILPKMLHMLQHEMNLVNDTDADRANMKGYMRELDELASQQLSLVSTLRKALDEYNTVSADSGSSNEMADYDDSFDLGD</sequence>
<protein>
    <submittedName>
        <fullName evidence="2">Uncharacterized protein</fullName>
    </submittedName>
</protein>
<feature type="region of interest" description="Disordered" evidence="1">
    <location>
        <begin position="1"/>
        <end position="63"/>
    </location>
</feature>